<accession>A0ACC1KXR4</accession>
<comment type="caution">
    <text evidence="1">The sequence shown here is derived from an EMBL/GenBank/DDBJ whole genome shotgun (WGS) entry which is preliminary data.</text>
</comment>
<proteinExistence type="predicted"/>
<protein>
    <submittedName>
        <fullName evidence="1">Uncharacterized protein</fullName>
    </submittedName>
</protein>
<feature type="non-terminal residue" evidence="1">
    <location>
        <position position="328"/>
    </location>
</feature>
<gene>
    <name evidence="1" type="ORF">H4S07_006040</name>
</gene>
<evidence type="ECO:0000313" key="1">
    <source>
        <dbReference type="EMBL" id="KAJ2797061.1"/>
    </source>
</evidence>
<organism evidence="1 2">
    <name type="scientific">Coemansia furcata</name>
    <dbReference type="NCBI Taxonomy" id="417177"/>
    <lineage>
        <taxon>Eukaryota</taxon>
        <taxon>Fungi</taxon>
        <taxon>Fungi incertae sedis</taxon>
        <taxon>Zoopagomycota</taxon>
        <taxon>Kickxellomycotina</taxon>
        <taxon>Kickxellomycetes</taxon>
        <taxon>Kickxellales</taxon>
        <taxon>Kickxellaceae</taxon>
        <taxon>Coemansia</taxon>
    </lineage>
</organism>
<reference evidence="1" key="1">
    <citation type="submission" date="2022-07" db="EMBL/GenBank/DDBJ databases">
        <title>Phylogenomic reconstructions and comparative analyses of Kickxellomycotina fungi.</title>
        <authorList>
            <person name="Reynolds N.K."/>
            <person name="Stajich J.E."/>
            <person name="Barry K."/>
            <person name="Grigoriev I.V."/>
            <person name="Crous P."/>
            <person name="Smith M.E."/>
        </authorList>
    </citation>
    <scope>NUCLEOTIDE SEQUENCE</scope>
    <source>
        <strain evidence="1">CBS 102833</strain>
    </source>
</reference>
<evidence type="ECO:0000313" key="2">
    <source>
        <dbReference type="Proteomes" id="UP001140096"/>
    </source>
</evidence>
<keyword evidence="2" id="KW-1185">Reference proteome</keyword>
<sequence length="328" mass="35388">MIDRAGVSATIKKRYGAVLRAQWLEQCATHIENELRGHKEAAGGGKLVHLETQVRLVAEQLVHSEISDSCHPTLVVEAGTQLAKRLPEHPGAFLQVQSVVEVGVSKYAMWEAAREKEDFEQRGIRPSYLPQLTDEDESGSGEVSSTAGTQGQTLAETSGDRQAKIPRKMLKLVLTDGQRRVSALEVEPIVRLSAELAIGSKVVVTGGQIIEGTGVVCLRAGSIRVVGGAPTQYAQQTLRARMAELLGLNDRRHAYATLDSSEKQKKILAAKKKLKSFQAKRAAASEAPTANATEEEAATASTAEGESSETVTKEDEADVLSRELEQLK</sequence>
<dbReference type="Proteomes" id="UP001140096">
    <property type="component" value="Unassembled WGS sequence"/>
</dbReference>
<name>A0ACC1KXR4_9FUNG</name>
<dbReference type="EMBL" id="JANBUP010003340">
    <property type="protein sequence ID" value="KAJ2797061.1"/>
    <property type="molecule type" value="Genomic_DNA"/>
</dbReference>